<evidence type="ECO:0000313" key="1">
    <source>
        <dbReference type="EMBL" id="ADD26971.1"/>
    </source>
</evidence>
<dbReference type="AlphaFoldDB" id="A0A806CPV6"/>
<name>A0A806CPV6_MEIRD</name>
<dbReference type="EMBL" id="CP001743">
    <property type="protein sequence ID" value="ADD26971.1"/>
    <property type="molecule type" value="Genomic_DNA"/>
</dbReference>
<dbReference type="RefSeq" id="WP_013012490.1">
    <property type="nucleotide sequence ID" value="NC_013946.1"/>
</dbReference>
<gene>
    <name evidence="1" type="ordered locus">Mrub_0191</name>
</gene>
<sequence length="124" mass="14064">MNDAPPFTTRRRATYERSLAYRLGLRACAKRNSLSPAEIEHRHILEVITGSAEAAEYLAHEFPTLYALAQFGSRYGFKRLEFCPGISYAAIGKLEVWLESQGRVGMQLTVAHGSDWPKRKHRRG</sequence>
<keyword evidence="2" id="KW-1185">Reference proteome</keyword>
<dbReference type="KEGG" id="mrb:Mrub_0191"/>
<accession>A0A806CPV6</accession>
<proteinExistence type="predicted"/>
<protein>
    <submittedName>
        <fullName evidence="1">Uncharacterized protein</fullName>
    </submittedName>
</protein>
<evidence type="ECO:0000313" key="2">
    <source>
        <dbReference type="Proteomes" id="UP000006655"/>
    </source>
</evidence>
<organism evidence="1 2">
    <name type="scientific">Meiothermus ruber (strain ATCC 35948 / DSM 1279 / VKM B-1258 / 21)</name>
    <name type="common">Thermus ruber</name>
    <dbReference type="NCBI Taxonomy" id="504728"/>
    <lineage>
        <taxon>Bacteria</taxon>
        <taxon>Thermotogati</taxon>
        <taxon>Deinococcota</taxon>
        <taxon>Deinococci</taxon>
        <taxon>Thermales</taxon>
        <taxon>Thermaceae</taxon>
        <taxon>Meiothermus</taxon>
    </lineage>
</organism>
<reference evidence="1 2" key="1">
    <citation type="journal article" date="2010" name="Stand. Genomic Sci.">
        <title>Complete genome sequence of Meiothermus ruber type strain (21).</title>
        <authorList>
            <person name="Tindall B.J."/>
            <person name="Sikorski J."/>
            <person name="Lucas S."/>
            <person name="Goltsman E."/>
            <person name="Copeland A."/>
            <person name="Glavina Del Rio T."/>
            <person name="Nolan M."/>
            <person name="Tice H."/>
            <person name="Cheng J.F."/>
            <person name="Han C."/>
            <person name="Pitluck S."/>
            <person name="Liolios K."/>
            <person name="Ivanova N."/>
            <person name="Mavromatis K."/>
            <person name="Ovchinnikova G."/>
            <person name="Pati A."/>
            <person name="Fahnrich R."/>
            <person name="Goodwin L."/>
            <person name="Chen A."/>
            <person name="Palaniappan K."/>
            <person name="Land M."/>
            <person name="Hauser L."/>
            <person name="Chang Y.J."/>
            <person name="Jeffries C.D."/>
            <person name="Rohde M."/>
            <person name="Goker M."/>
            <person name="Woyke T."/>
            <person name="Bristow J."/>
            <person name="Eisen J.A."/>
            <person name="Markowitz V."/>
            <person name="Hugenholtz P."/>
            <person name="Kyrpides N.C."/>
            <person name="Klenk H.P."/>
            <person name="Lapidus A."/>
        </authorList>
    </citation>
    <scope>NUCLEOTIDE SEQUENCE [LARGE SCALE GENOMIC DNA]</scope>
    <source>
        <strain evidence="2">ATCC 35948 / DSM 1279 / VKM B-1258 / 21</strain>
    </source>
</reference>
<dbReference type="Proteomes" id="UP000006655">
    <property type="component" value="Chromosome"/>
</dbReference>